<keyword evidence="1" id="KW-0812">Transmembrane</keyword>
<proteinExistence type="predicted"/>
<organism evidence="2 3">
    <name type="scientific">Polarella glacialis</name>
    <name type="common">Dinoflagellate</name>
    <dbReference type="NCBI Taxonomy" id="89957"/>
    <lineage>
        <taxon>Eukaryota</taxon>
        <taxon>Sar</taxon>
        <taxon>Alveolata</taxon>
        <taxon>Dinophyceae</taxon>
        <taxon>Suessiales</taxon>
        <taxon>Suessiaceae</taxon>
        <taxon>Polarella</taxon>
    </lineage>
</organism>
<gene>
    <name evidence="2" type="ORF">PGLA2088_LOCUS10690</name>
</gene>
<feature type="transmembrane region" description="Helical" evidence="1">
    <location>
        <begin position="48"/>
        <end position="69"/>
    </location>
</feature>
<feature type="non-terminal residue" evidence="2">
    <location>
        <position position="1"/>
    </location>
</feature>
<evidence type="ECO:0000313" key="3">
    <source>
        <dbReference type="Proteomes" id="UP000626109"/>
    </source>
</evidence>
<sequence length="86" mass="9073">FHLAAALRGVAAGQGPLLVAPYDARLLSLTEAVSAQVDAFGARDLANFSWGSLVAVSVILFFVVAVFVVTCSSFDHFIFILSPNCI</sequence>
<keyword evidence="1" id="KW-0472">Membrane</keyword>
<dbReference type="Proteomes" id="UP000626109">
    <property type="component" value="Unassembled WGS sequence"/>
</dbReference>
<accession>A0A813IIW2</accession>
<dbReference type="AlphaFoldDB" id="A0A813IIW2"/>
<keyword evidence="1" id="KW-1133">Transmembrane helix</keyword>
<dbReference type="EMBL" id="CAJNNW010012057">
    <property type="protein sequence ID" value="CAE8653926.1"/>
    <property type="molecule type" value="Genomic_DNA"/>
</dbReference>
<comment type="caution">
    <text evidence="2">The sequence shown here is derived from an EMBL/GenBank/DDBJ whole genome shotgun (WGS) entry which is preliminary data.</text>
</comment>
<evidence type="ECO:0000313" key="2">
    <source>
        <dbReference type="EMBL" id="CAE8653926.1"/>
    </source>
</evidence>
<name>A0A813IIW2_POLGL</name>
<reference evidence="2" key="1">
    <citation type="submission" date="2021-02" db="EMBL/GenBank/DDBJ databases">
        <authorList>
            <person name="Dougan E. K."/>
            <person name="Rhodes N."/>
            <person name="Thang M."/>
            <person name="Chan C."/>
        </authorList>
    </citation>
    <scope>NUCLEOTIDE SEQUENCE</scope>
</reference>
<protein>
    <submittedName>
        <fullName evidence="2">Uncharacterized protein</fullName>
    </submittedName>
</protein>
<evidence type="ECO:0000256" key="1">
    <source>
        <dbReference type="SAM" id="Phobius"/>
    </source>
</evidence>